<keyword evidence="1" id="KW-1133">Transmembrane helix</keyword>
<dbReference type="EMBL" id="MGJI01000009">
    <property type="protein sequence ID" value="OGN05415.1"/>
    <property type="molecule type" value="Genomic_DNA"/>
</dbReference>
<accession>A0A1F8EX14</accession>
<sequence>MLTSVHLLTGAAIGKLTGNWWSAILLSYAFHHIFDSIPHYNPQPVKGYLEGHLGGADKRDLILKSLEPALGIAATLYLIFSNPLDLRSSMVLGAVFGWLPDLFVFLEWKFKKRFARFFTRVEKHFHQHTSFLPGMLSQIFIMALAIFVLIN</sequence>
<evidence type="ECO:0000313" key="2">
    <source>
        <dbReference type="EMBL" id="OGN05415.1"/>
    </source>
</evidence>
<evidence type="ECO:0000313" key="3">
    <source>
        <dbReference type="Proteomes" id="UP000177507"/>
    </source>
</evidence>
<keyword evidence="1" id="KW-0812">Transmembrane</keyword>
<gene>
    <name evidence="2" type="ORF">A2831_01610</name>
</gene>
<feature type="transmembrane region" description="Helical" evidence="1">
    <location>
        <begin position="86"/>
        <end position="108"/>
    </location>
</feature>
<comment type="caution">
    <text evidence="2">The sequence shown here is derived from an EMBL/GenBank/DDBJ whole genome shotgun (WGS) entry which is preliminary data.</text>
</comment>
<protein>
    <submittedName>
        <fullName evidence="2">Uncharacterized protein</fullName>
    </submittedName>
</protein>
<dbReference type="Proteomes" id="UP000177507">
    <property type="component" value="Unassembled WGS sequence"/>
</dbReference>
<organism evidence="2 3">
    <name type="scientific">Candidatus Yanofskybacteria bacterium RIFCSPHIGHO2_01_FULL_44_17</name>
    <dbReference type="NCBI Taxonomy" id="1802668"/>
    <lineage>
        <taxon>Bacteria</taxon>
        <taxon>Candidatus Yanofskyibacteriota</taxon>
    </lineage>
</organism>
<proteinExistence type="predicted"/>
<evidence type="ECO:0000256" key="1">
    <source>
        <dbReference type="SAM" id="Phobius"/>
    </source>
</evidence>
<name>A0A1F8EX14_9BACT</name>
<keyword evidence="1" id="KW-0472">Membrane</keyword>
<dbReference type="AlphaFoldDB" id="A0A1F8EX14"/>
<reference evidence="2 3" key="1">
    <citation type="journal article" date="2016" name="Nat. Commun.">
        <title>Thousands of microbial genomes shed light on interconnected biogeochemical processes in an aquifer system.</title>
        <authorList>
            <person name="Anantharaman K."/>
            <person name="Brown C.T."/>
            <person name="Hug L.A."/>
            <person name="Sharon I."/>
            <person name="Castelle C.J."/>
            <person name="Probst A.J."/>
            <person name="Thomas B.C."/>
            <person name="Singh A."/>
            <person name="Wilkins M.J."/>
            <person name="Karaoz U."/>
            <person name="Brodie E.L."/>
            <person name="Williams K.H."/>
            <person name="Hubbard S.S."/>
            <person name="Banfield J.F."/>
        </authorList>
    </citation>
    <scope>NUCLEOTIDE SEQUENCE [LARGE SCALE GENOMIC DNA]</scope>
</reference>
<feature type="transmembrane region" description="Helical" evidence="1">
    <location>
        <begin position="129"/>
        <end position="150"/>
    </location>
</feature>